<dbReference type="GO" id="GO:0080043">
    <property type="term" value="F:quercetin 3-O-glucosyltransferase activity"/>
    <property type="evidence" value="ECO:0007669"/>
    <property type="project" value="TreeGrafter"/>
</dbReference>
<keyword evidence="6" id="KW-1185">Reference proteome</keyword>
<dbReference type="InterPro" id="IPR035595">
    <property type="entry name" value="UDP_glycos_trans_CS"/>
</dbReference>
<gene>
    <name evidence="5" type="ORF">CDL12_11948</name>
</gene>
<evidence type="ECO:0000256" key="1">
    <source>
        <dbReference type="ARBA" id="ARBA00009995"/>
    </source>
</evidence>
<name>A0A2G9HCZ4_9LAMI</name>
<dbReference type="GO" id="GO:0080044">
    <property type="term" value="F:quercetin 7-O-glucosyltransferase activity"/>
    <property type="evidence" value="ECO:0007669"/>
    <property type="project" value="TreeGrafter"/>
</dbReference>
<comment type="caution">
    <text evidence="5">The sequence shown here is derived from an EMBL/GenBank/DDBJ whole genome shotgun (WGS) entry which is preliminary data.</text>
</comment>
<dbReference type="Gene3D" id="3.40.50.2000">
    <property type="entry name" value="Glycogen Phosphorylase B"/>
    <property type="match status" value="2"/>
</dbReference>
<evidence type="ECO:0000256" key="3">
    <source>
        <dbReference type="RuleBase" id="RU003718"/>
    </source>
</evidence>
<dbReference type="PANTHER" id="PTHR11926:SF1374">
    <property type="entry name" value="UDP-GLYCOSYLTRANSFERASE 76F1-RELATED"/>
    <property type="match status" value="1"/>
</dbReference>
<sequence length="456" mass="51622">MEKLGFERRQRVVLVPFPFQGHITPMLQLGSIFHSKGFSITIAQTKFNSPNPSNYPEFTFLPLSDNLDNYDTSFCNMLNVISFVNTNCEGPFEDYMVQMLGEEDVQGEVACIVYDPIMNFVNVVANKLNLPTIVLKTTPATYMQSQVVMFQLLEEKLIPLPESQLQVSIPQIHPLRFKDLPLPATDKIPQDVLDFTQSYMDIKSSSAIIWNTANTLDHYPLQQLQQHFRVPIFPIGPFHKLAPNLTTSLMEEDNGCLSWLDKQAPNSVIYVSFGSLAIIDENALLEIARGLAKSEQPFLWVVRPSLLNGSNAMDFLPEDFKERTRERGCIVKWVPQRKVLAHPAVGGFFSHCGWNSTLESICEGVPLICMPFFTDQMVIARYMNYVWKVGVELENVLESGIEKGIRTLMVSEEGKVMRKRAFEMKLELEQCINGGGSSYESLDQLVEFIVSLAGRK</sequence>
<evidence type="ECO:0000256" key="4">
    <source>
        <dbReference type="RuleBase" id="RU362057"/>
    </source>
</evidence>
<evidence type="ECO:0000256" key="2">
    <source>
        <dbReference type="ARBA" id="ARBA00022679"/>
    </source>
</evidence>
<dbReference type="Pfam" id="PF00201">
    <property type="entry name" value="UDPGT"/>
    <property type="match status" value="1"/>
</dbReference>
<proteinExistence type="inferred from homology"/>
<accession>A0A2G9HCZ4</accession>
<reference evidence="6" key="1">
    <citation type="journal article" date="2018" name="Gigascience">
        <title>Genome assembly of the Pink Ipe (Handroanthus impetiginosus, Bignoniaceae), a highly valued, ecologically keystone Neotropical timber forest tree.</title>
        <authorList>
            <person name="Silva-Junior O.B."/>
            <person name="Grattapaglia D."/>
            <person name="Novaes E."/>
            <person name="Collevatti R.G."/>
        </authorList>
    </citation>
    <scope>NUCLEOTIDE SEQUENCE [LARGE SCALE GENOMIC DNA]</scope>
    <source>
        <strain evidence="6">cv. UFG-1</strain>
    </source>
</reference>
<dbReference type="InterPro" id="IPR002213">
    <property type="entry name" value="UDP_glucos_trans"/>
</dbReference>
<keyword evidence="2 3" id="KW-0808">Transferase</keyword>
<dbReference type="PROSITE" id="PS00375">
    <property type="entry name" value="UDPGT"/>
    <property type="match status" value="1"/>
</dbReference>
<dbReference type="Proteomes" id="UP000231279">
    <property type="component" value="Unassembled WGS sequence"/>
</dbReference>
<dbReference type="AlphaFoldDB" id="A0A2G9HCZ4"/>
<dbReference type="EMBL" id="NKXS01002077">
    <property type="protein sequence ID" value="PIN15402.1"/>
    <property type="molecule type" value="Genomic_DNA"/>
</dbReference>
<keyword evidence="3" id="KW-0328">Glycosyltransferase</keyword>
<comment type="similarity">
    <text evidence="1 3">Belongs to the UDP-glycosyltransferase family.</text>
</comment>
<dbReference type="OrthoDB" id="5835829at2759"/>
<dbReference type="EC" id="2.4.1.-" evidence="4"/>
<evidence type="ECO:0000313" key="6">
    <source>
        <dbReference type="Proteomes" id="UP000231279"/>
    </source>
</evidence>
<dbReference type="SUPFAM" id="SSF53756">
    <property type="entry name" value="UDP-Glycosyltransferase/glycogen phosphorylase"/>
    <property type="match status" value="1"/>
</dbReference>
<protein>
    <recommendedName>
        <fullName evidence="4">Glycosyltransferase</fullName>
        <ecNumber evidence="4">2.4.1.-</ecNumber>
    </recommendedName>
</protein>
<organism evidence="5 6">
    <name type="scientific">Handroanthus impetiginosus</name>
    <dbReference type="NCBI Taxonomy" id="429701"/>
    <lineage>
        <taxon>Eukaryota</taxon>
        <taxon>Viridiplantae</taxon>
        <taxon>Streptophyta</taxon>
        <taxon>Embryophyta</taxon>
        <taxon>Tracheophyta</taxon>
        <taxon>Spermatophyta</taxon>
        <taxon>Magnoliopsida</taxon>
        <taxon>eudicotyledons</taxon>
        <taxon>Gunneridae</taxon>
        <taxon>Pentapetalae</taxon>
        <taxon>asterids</taxon>
        <taxon>lamiids</taxon>
        <taxon>Lamiales</taxon>
        <taxon>Bignoniaceae</taxon>
        <taxon>Crescentiina</taxon>
        <taxon>Tabebuia alliance</taxon>
        <taxon>Handroanthus</taxon>
    </lineage>
</organism>
<dbReference type="PANTHER" id="PTHR11926">
    <property type="entry name" value="GLUCOSYL/GLUCURONOSYL TRANSFERASES"/>
    <property type="match status" value="1"/>
</dbReference>
<dbReference type="FunFam" id="3.40.50.2000:FF:000040">
    <property type="entry name" value="UDP-glycosyltransferase 76C1"/>
    <property type="match status" value="1"/>
</dbReference>
<evidence type="ECO:0000313" key="5">
    <source>
        <dbReference type="EMBL" id="PIN15402.1"/>
    </source>
</evidence>
<dbReference type="CDD" id="cd03784">
    <property type="entry name" value="GT1_Gtf-like"/>
    <property type="match status" value="1"/>
</dbReference>
<dbReference type="FunFam" id="3.40.50.2000:FF:000120">
    <property type="entry name" value="UDP-glycosyltransferase 76C1"/>
    <property type="match status" value="1"/>
</dbReference>